<reference evidence="2" key="1">
    <citation type="submission" date="2022-03" db="EMBL/GenBank/DDBJ databases">
        <authorList>
            <person name="Tunstrom K."/>
        </authorList>
    </citation>
    <scope>NUCLEOTIDE SEQUENCE</scope>
</reference>
<feature type="domain" description="DUF5641" evidence="1">
    <location>
        <begin position="35"/>
        <end position="127"/>
    </location>
</feature>
<proteinExistence type="predicted"/>
<dbReference type="InterPro" id="IPR040676">
    <property type="entry name" value="DUF5641"/>
</dbReference>
<evidence type="ECO:0000313" key="3">
    <source>
        <dbReference type="Proteomes" id="UP001153954"/>
    </source>
</evidence>
<name>A0AAU9TYL0_EUPED</name>
<dbReference type="EMBL" id="CAKOGL010000011">
    <property type="protein sequence ID" value="CAH2092236.1"/>
    <property type="molecule type" value="Genomic_DNA"/>
</dbReference>
<evidence type="ECO:0000259" key="1">
    <source>
        <dbReference type="Pfam" id="PF18701"/>
    </source>
</evidence>
<organism evidence="2 3">
    <name type="scientific">Euphydryas editha</name>
    <name type="common">Edith's checkerspot</name>
    <dbReference type="NCBI Taxonomy" id="104508"/>
    <lineage>
        <taxon>Eukaryota</taxon>
        <taxon>Metazoa</taxon>
        <taxon>Ecdysozoa</taxon>
        <taxon>Arthropoda</taxon>
        <taxon>Hexapoda</taxon>
        <taxon>Insecta</taxon>
        <taxon>Pterygota</taxon>
        <taxon>Neoptera</taxon>
        <taxon>Endopterygota</taxon>
        <taxon>Lepidoptera</taxon>
        <taxon>Glossata</taxon>
        <taxon>Ditrysia</taxon>
        <taxon>Papilionoidea</taxon>
        <taxon>Nymphalidae</taxon>
        <taxon>Nymphalinae</taxon>
        <taxon>Euphydryas</taxon>
    </lineage>
</organism>
<dbReference type="PANTHER" id="PTHR47331:SF1">
    <property type="entry name" value="GAG-LIKE PROTEIN"/>
    <property type="match status" value="1"/>
</dbReference>
<dbReference type="Proteomes" id="UP001153954">
    <property type="component" value="Unassembled WGS sequence"/>
</dbReference>
<evidence type="ECO:0000313" key="2">
    <source>
        <dbReference type="EMBL" id="CAH2092236.1"/>
    </source>
</evidence>
<dbReference type="AlphaFoldDB" id="A0AAU9TYL0"/>
<comment type="caution">
    <text evidence="2">The sequence shown here is derived from an EMBL/GenBank/DDBJ whole genome shotgun (WGS) entry which is preliminary data.</text>
</comment>
<sequence length="174" mass="20216">MTEVSDDLNSLTPPHFLTSGPHLSFYNTETDLRTHWHQTQRLFDDIWKKWLLEYLTQLSVRSKWRLPQENIKVNDIVLIQDTNLPAGRWLLVCVLQLHPGNDGYVRVVTLKTENDLMKRPVAKLSILPVNEQESNIKYDDVNQVYNVNKTSKKNTYIFSPTSDVVALQETLLLP</sequence>
<accession>A0AAU9TYL0</accession>
<gene>
    <name evidence="2" type="ORF">EEDITHA_LOCUS8013</name>
</gene>
<dbReference type="PANTHER" id="PTHR47331">
    <property type="entry name" value="PHD-TYPE DOMAIN-CONTAINING PROTEIN"/>
    <property type="match status" value="1"/>
</dbReference>
<dbReference type="Pfam" id="PF18701">
    <property type="entry name" value="DUF5641"/>
    <property type="match status" value="1"/>
</dbReference>
<protein>
    <recommendedName>
        <fullName evidence="1">DUF5641 domain-containing protein</fullName>
    </recommendedName>
</protein>
<keyword evidence="3" id="KW-1185">Reference proteome</keyword>